<protein>
    <recommendedName>
        <fullName evidence="6">Pyrophosphate--fructose 6-phosphate 1-phosphotransferase</fullName>
        <ecNumber evidence="6">2.7.1.90</ecNumber>
    </recommendedName>
    <alternativeName>
        <fullName evidence="6">6-phosphofructokinase, pyrophosphate dependent</fullName>
    </alternativeName>
    <alternativeName>
        <fullName evidence="6">PPi-dependent phosphofructokinase</fullName>
        <shortName evidence="6">PPi-PFK</shortName>
    </alternativeName>
    <alternativeName>
        <fullName evidence="6">Pyrophosphate-dependent 6-phosphofructose-1-kinase</fullName>
    </alternativeName>
</protein>
<evidence type="ECO:0000313" key="8">
    <source>
        <dbReference type="EMBL" id="MBE5041086.1"/>
    </source>
</evidence>
<organism evidence="8 9">
    <name type="scientific">Ructibacterium gallinarum</name>
    <dbReference type="NCBI Taxonomy" id="2779355"/>
    <lineage>
        <taxon>Bacteria</taxon>
        <taxon>Bacillati</taxon>
        <taxon>Bacillota</taxon>
        <taxon>Clostridia</taxon>
        <taxon>Eubacteriales</taxon>
        <taxon>Oscillospiraceae</taxon>
        <taxon>Ructibacterium</taxon>
    </lineage>
</organism>
<dbReference type="PRINTS" id="PR00476">
    <property type="entry name" value="PHFRCTKINASE"/>
</dbReference>
<evidence type="ECO:0000313" key="9">
    <source>
        <dbReference type="Proteomes" id="UP000806542"/>
    </source>
</evidence>
<comment type="function">
    <text evidence="6">Catalyzes the phosphorylation of D-fructose 6-phosphate, the first committing step of glycolysis. Uses inorganic phosphate (PPi) as phosphoryl donor instead of ATP like common ATP-dependent phosphofructokinases (ATP-PFKs), which renders the reaction reversible, and can thus function both in glycolysis and gluconeogenesis. Consistently, PPi-PFK can replace the enzymes of both the forward (ATP-PFK) and reverse (fructose-bisphosphatase (FBPase)) reactions.</text>
</comment>
<keyword evidence="6" id="KW-0963">Cytoplasm</keyword>
<accession>A0A9D5LZZ9</accession>
<dbReference type="NCBIfam" id="NF010675">
    <property type="entry name" value="PRK14072.1"/>
    <property type="match status" value="1"/>
</dbReference>
<feature type="site" description="Important for catalytic activity; stabilizes the transition state when the phosphoryl donor is PPi" evidence="6">
    <location>
        <position position="145"/>
    </location>
</feature>
<comment type="subunit">
    <text evidence="6">Homodimer.</text>
</comment>
<dbReference type="EMBL" id="JADCKB010000034">
    <property type="protein sequence ID" value="MBE5041086.1"/>
    <property type="molecule type" value="Genomic_DNA"/>
</dbReference>
<dbReference type="GO" id="GO:0005737">
    <property type="term" value="C:cytoplasm"/>
    <property type="evidence" value="ECO:0007669"/>
    <property type="project" value="UniProtKB-SubCell"/>
</dbReference>
<dbReference type="Gene3D" id="3.40.50.450">
    <property type="match status" value="1"/>
</dbReference>
<comment type="cofactor">
    <cofactor evidence="1 6">
        <name>Mg(2+)</name>
        <dbReference type="ChEBI" id="CHEBI:18420"/>
    </cofactor>
</comment>
<feature type="binding site" evidence="6">
    <location>
        <position position="249"/>
    </location>
    <ligand>
        <name>substrate</name>
    </ligand>
</feature>
<reference evidence="8" key="1">
    <citation type="submission" date="2020-10" db="EMBL/GenBank/DDBJ databases">
        <title>ChiBAC.</title>
        <authorList>
            <person name="Zenner C."/>
            <person name="Hitch T.C.A."/>
            <person name="Clavel T."/>
        </authorList>
    </citation>
    <scope>NUCLEOTIDE SEQUENCE</scope>
    <source>
        <strain evidence="8">DSM 107454</strain>
    </source>
</reference>
<comment type="similarity">
    <text evidence="6">Belongs to the phosphofructokinase type A (PFKA) family. PPi-dependent PFK group II subfamily. Clade 'B2' sub-subfamily.</text>
</comment>
<comment type="caution">
    <text evidence="8">The sequence shown here is derived from an EMBL/GenBank/DDBJ whole genome shotgun (WGS) entry which is preliminary data.</text>
</comment>
<feature type="binding site" evidence="6">
    <location>
        <position position="17"/>
    </location>
    <ligand>
        <name>diphosphate</name>
        <dbReference type="ChEBI" id="CHEBI:33019"/>
    </ligand>
</feature>
<dbReference type="GO" id="GO:0047334">
    <property type="term" value="F:diphosphate-fructose-6-phosphate 1-phosphotransferase activity"/>
    <property type="evidence" value="ECO:0007669"/>
    <property type="project" value="UniProtKB-EC"/>
</dbReference>
<dbReference type="PANTHER" id="PTHR45770">
    <property type="entry name" value="ATP-DEPENDENT 6-PHOSPHOFRUCTOKINASE 1"/>
    <property type="match status" value="1"/>
</dbReference>
<dbReference type="InterPro" id="IPR050929">
    <property type="entry name" value="PFKA"/>
</dbReference>
<comment type="pathway">
    <text evidence="6">Carbohydrate degradation; glycolysis; D-glyceraldehyde 3-phosphate and glycerone phosphate from D-glucose: step 3/4.</text>
</comment>
<comment type="activity regulation">
    <text evidence="6">Non-allosteric.</text>
</comment>
<sequence>MEQIMIQGNVMVGQSGGPTSVINASLVGVFQAAREAGVTTVYGMRNGIEGLLKEEYVDLGKHITSDLDIELLKRTPSSFLGSCRFKLPDMRQDEKPYRRLFAILDKLNVKYVIYIGGNDSMDTIMKLSAYALSIKSEIRFMGVPKTIDNDLAETDHTPGYGSAAKYVASAMKEIICDSDVYNMESVTIVEIMGRNAGWLTAASALSKGEDCAGPDLICLPERPFDAELFLERIEKLRKEKKTVIAAVSEALRDKDGRYVCEGDVSPADAFGHKIITGSALYLSDLVRRRLGIKARGIVFNTLQRCASHLVSRRDMTEAFMAGSQAMRAALKGHSGEMVIFRRVSNEPYQILMETCDVYKIANTEKTVPDAWITQDGTGVTDAFLEYSRPLIIGELAPFMVGGLPRHLFLREE</sequence>
<name>A0A9D5LZZ9_9FIRM</name>
<keyword evidence="4 6" id="KW-0418">Kinase</keyword>
<feature type="binding site" evidence="6">
    <location>
        <begin position="192"/>
        <end position="194"/>
    </location>
    <ligand>
        <name>substrate</name>
    </ligand>
</feature>
<keyword evidence="2 6" id="KW-0808">Transferase</keyword>
<keyword evidence="9" id="KW-1185">Reference proteome</keyword>
<evidence type="ECO:0000256" key="3">
    <source>
        <dbReference type="ARBA" id="ARBA00022723"/>
    </source>
</evidence>
<comment type="caution">
    <text evidence="6">Lacks conserved residue(s) required for the propagation of feature annotation.</text>
</comment>
<evidence type="ECO:0000259" key="7">
    <source>
        <dbReference type="Pfam" id="PF00365"/>
    </source>
</evidence>
<dbReference type="InterPro" id="IPR000023">
    <property type="entry name" value="Phosphofructokinase_dom"/>
</dbReference>
<dbReference type="EC" id="2.7.1.90" evidence="6"/>
<comment type="catalytic activity">
    <reaction evidence="6">
        <text>beta-D-fructose 6-phosphate + diphosphate = beta-D-fructose 1,6-bisphosphate + phosphate + H(+)</text>
        <dbReference type="Rhea" id="RHEA:13613"/>
        <dbReference type="ChEBI" id="CHEBI:15378"/>
        <dbReference type="ChEBI" id="CHEBI:32966"/>
        <dbReference type="ChEBI" id="CHEBI:33019"/>
        <dbReference type="ChEBI" id="CHEBI:43474"/>
        <dbReference type="ChEBI" id="CHEBI:57634"/>
        <dbReference type="EC" id="2.7.1.90"/>
    </reaction>
</comment>
<dbReference type="PIRSF" id="PIRSF036483">
    <property type="entry name" value="PFK_XF0274"/>
    <property type="match status" value="1"/>
</dbReference>
<feature type="domain" description="Phosphofructokinase" evidence="7">
    <location>
        <begin position="10"/>
        <end position="327"/>
    </location>
</feature>
<dbReference type="Gene3D" id="3.40.50.460">
    <property type="entry name" value="Phosphofructokinase domain"/>
    <property type="match status" value="1"/>
</dbReference>
<keyword evidence="3 6" id="KW-0479">Metal-binding</keyword>
<evidence type="ECO:0000256" key="6">
    <source>
        <dbReference type="HAMAP-Rule" id="MF_01978"/>
    </source>
</evidence>
<feature type="site" description="Important for catalytic activity and substrate specificity; stabilizes the transition state when the phosphoryl donor is PPi; prevents ATP from binding by mimicking the alpha-phosphate group of ATP" evidence="6">
    <location>
        <position position="119"/>
    </location>
</feature>
<proteinExistence type="inferred from homology"/>
<evidence type="ECO:0000256" key="4">
    <source>
        <dbReference type="ARBA" id="ARBA00022777"/>
    </source>
</evidence>
<dbReference type="GO" id="GO:0003872">
    <property type="term" value="F:6-phosphofructokinase activity"/>
    <property type="evidence" value="ECO:0007669"/>
    <property type="project" value="UniProtKB-UniRule"/>
</dbReference>
<dbReference type="SUPFAM" id="SSF53784">
    <property type="entry name" value="Phosphofructokinase"/>
    <property type="match status" value="1"/>
</dbReference>
<dbReference type="Pfam" id="PF00365">
    <property type="entry name" value="PFK"/>
    <property type="match status" value="1"/>
</dbReference>
<dbReference type="GO" id="GO:0046872">
    <property type="term" value="F:metal ion binding"/>
    <property type="evidence" value="ECO:0007669"/>
    <property type="project" value="UniProtKB-KW"/>
</dbReference>
<dbReference type="GO" id="GO:0006002">
    <property type="term" value="P:fructose 6-phosphate metabolic process"/>
    <property type="evidence" value="ECO:0007669"/>
    <property type="project" value="InterPro"/>
</dbReference>
<gene>
    <name evidence="6" type="primary">pfp</name>
    <name evidence="8" type="ORF">INF28_11510</name>
</gene>
<dbReference type="Proteomes" id="UP000806542">
    <property type="component" value="Unassembled WGS sequence"/>
</dbReference>
<dbReference type="HAMAP" id="MF_01978">
    <property type="entry name" value="Phosphofructokinase_II_B2"/>
    <property type="match status" value="1"/>
</dbReference>
<feature type="binding site" evidence="6">
    <location>
        <position position="118"/>
    </location>
    <ligand>
        <name>Mg(2+)</name>
        <dbReference type="ChEBI" id="CHEBI:18420"/>
        <note>catalytic</note>
    </ligand>
</feature>
<feature type="binding site" evidence="6">
    <location>
        <begin position="146"/>
        <end position="148"/>
    </location>
    <ligand>
        <name>substrate</name>
    </ligand>
</feature>
<keyword evidence="6" id="KW-0324">Glycolysis</keyword>
<keyword evidence="5 6" id="KW-0460">Magnesium</keyword>
<evidence type="ECO:0000256" key="1">
    <source>
        <dbReference type="ARBA" id="ARBA00001946"/>
    </source>
</evidence>
<dbReference type="InterPro" id="IPR035966">
    <property type="entry name" value="PKF_sf"/>
</dbReference>
<comment type="subcellular location">
    <subcellularLocation>
        <location evidence="6">Cytoplasm</location>
    </subcellularLocation>
</comment>
<feature type="active site" description="Proton acceptor" evidence="6">
    <location>
        <position position="148"/>
    </location>
</feature>
<evidence type="ECO:0000256" key="2">
    <source>
        <dbReference type="ARBA" id="ARBA00022679"/>
    </source>
</evidence>
<dbReference type="InterPro" id="IPR011404">
    <property type="entry name" value="PPi-PFK"/>
</dbReference>
<evidence type="ECO:0000256" key="5">
    <source>
        <dbReference type="ARBA" id="ARBA00022842"/>
    </source>
</evidence>
<dbReference type="AlphaFoldDB" id="A0A9D5LZZ9"/>
<dbReference type="InterPro" id="IPR022953">
    <property type="entry name" value="ATP_PFK"/>
</dbReference>